<dbReference type="AlphaFoldDB" id="A0A5C7B8S6"/>
<proteinExistence type="predicted"/>
<dbReference type="InterPro" id="IPR046732">
    <property type="entry name" value="DUF6624"/>
</dbReference>
<gene>
    <name evidence="1" type="ORF">ES692_17560</name>
</gene>
<sequence length="282" mass="32468">MKYKILIFSLFIALSACQEKNYKPNGLTKLSHSEIIERVKKKDFPNIDSIVYKNENGQIITLDSIKKIPNIQEWTADSYADKNGVIREIILRKATEKDKLLQKEIQKASQYQPPIELVDIDCEKVTEILQNVFDSDQGVRTNGGKMNPETDRENLTTVISLIEKCGMPTLQEVNDVQMSAIWVVFQHGDNANRKKYLPLLEKSAKSGDLKATQIAMMKDRTMMNDDEPQVYGTQVTKNGNEWVLYELASPETVNKRRAEMGFEPLQDYLKRWNIEFNIKQSE</sequence>
<comment type="caution">
    <text evidence="1">The sequence shown here is derived from an EMBL/GenBank/DDBJ whole genome shotgun (WGS) entry which is preliminary data.</text>
</comment>
<reference evidence="1 2" key="1">
    <citation type="submission" date="2019-08" db="EMBL/GenBank/DDBJ databases">
        <title>Genome of Psychroserpens burtonensis ACAM 167.</title>
        <authorList>
            <person name="Bowman J.P."/>
        </authorList>
    </citation>
    <scope>NUCLEOTIDE SEQUENCE [LARGE SCALE GENOMIC DNA]</scope>
    <source>
        <strain evidence="1 2">ACAM 167</strain>
    </source>
</reference>
<name>A0A5C7B8S6_9FLAO</name>
<dbReference type="OrthoDB" id="1164858at2"/>
<dbReference type="RefSeq" id="WP_147232180.1">
    <property type="nucleotide sequence ID" value="NZ_VOSB01000049.1"/>
</dbReference>
<protein>
    <recommendedName>
        <fullName evidence="3">Lipoprotein</fullName>
    </recommendedName>
</protein>
<evidence type="ECO:0008006" key="3">
    <source>
        <dbReference type="Google" id="ProtNLM"/>
    </source>
</evidence>
<organism evidence="1 2">
    <name type="scientific">Psychroserpens burtonensis</name>
    <dbReference type="NCBI Taxonomy" id="49278"/>
    <lineage>
        <taxon>Bacteria</taxon>
        <taxon>Pseudomonadati</taxon>
        <taxon>Bacteroidota</taxon>
        <taxon>Flavobacteriia</taxon>
        <taxon>Flavobacteriales</taxon>
        <taxon>Flavobacteriaceae</taxon>
        <taxon>Psychroserpens</taxon>
    </lineage>
</organism>
<dbReference type="PROSITE" id="PS51257">
    <property type="entry name" value="PROKAR_LIPOPROTEIN"/>
    <property type="match status" value="1"/>
</dbReference>
<dbReference type="Pfam" id="PF20329">
    <property type="entry name" value="DUF6624"/>
    <property type="match status" value="1"/>
</dbReference>
<dbReference type="Proteomes" id="UP000321938">
    <property type="component" value="Unassembled WGS sequence"/>
</dbReference>
<keyword evidence="2" id="KW-1185">Reference proteome</keyword>
<evidence type="ECO:0000313" key="1">
    <source>
        <dbReference type="EMBL" id="TXE14925.1"/>
    </source>
</evidence>
<evidence type="ECO:0000313" key="2">
    <source>
        <dbReference type="Proteomes" id="UP000321938"/>
    </source>
</evidence>
<dbReference type="EMBL" id="VOSB01000049">
    <property type="protein sequence ID" value="TXE14925.1"/>
    <property type="molecule type" value="Genomic_DNA"/>
</dbReference>
<accession>A0A5C7B8S6</accession>